<evidence type="ECO:0000256" key="2">
    <source>
        <dbReference type="ARBA" id="ARBA00022692"/>
    </source>
</evidence>
<dbReference type="GO" id="GO:0005783">
    <property type="term" value="C:endoplasmic reticulum"/>
    <property type="evidence" value="ECO:0007669"/>
    <property type="project" value="TreeGrafter"/>
</dbReference>
<dbReference type="PANTHER" id="PTHR23291:SF127">
    <property type="entry name" value="PROTEIN LIFEGUARD 1-LIKE"/>
    <property type="match status" value="1"/>
</dbReference>
<comment type="similarity">
    <text evidence="5">Belongs to the BI1 family.</text>
</comment>
<accession>A0A914XA86</accession>
<evidence type="ECO:0000256" key="4">
    <source>
        <dbReference type="ARBA" id="ARBA00023136"/>
    </source>
</evidence>
<keyword evidence="6" id="KW-1185">Reference proteome</keyword>
<sequence length="137" mass="15611">MIITAMSDVQSVLMALVITIGCCAGIIIFSLQTEHDLTCCMGIVCILRLFLFFFIIIAIIVYITTNIMWVYLVYAGLAALFSMIFLVIDIQLIMGRKKYKINAEDYVFAAIQVFFDIVYIFWMLLSVIDGSRSVDQY</sequence>
<dbReference type="GO" id="GO:0005794">
    <property type="term" value="C:Golgi apparatus"/>
    <property type="evidence" value="ECO:0007669"/>
    <property type="project" value="TreeGrafter"/>
</dbReference>
<dbReference type="AlphaFoldDB" id="A0A914XA86"/>
<dbReference type="Proteomes" id="UP000887566">
    <property type="component" value="Unplaced"/>
</dbReference>
<feature type="transmembrane region" description="Helical" evidence="5">
    <location>
        <begin position="69"/>
        <end position="94"/>
    </location>
</feature>
<dbReference type="GO" id="GO:2001234">
    <property type="term" value="P:negative regulation of apoptotic signaling pathway"/>
    <property type="evidence" value="ECO:0007669"/>
    <property type="project" value="TreeGrafter"/>
</dbReference>
<dbReference type="GO" id="GO:0016020">
    <property type="term" value="C:membrane"/>
    <property type="evidence" value="ECO:0007669"/>
    <property type="project" value="UniProtKB-SubCell"/>
</dbReference>
<evidence type="ECO:0000256" key="5">
    <source>
        <dbReference type="RuleBase" id="RU004379"/>
    </source>
</evidence>
<feature type="transmembrane region" description="Helical" evidence="5">
    <location>
        <begin position="12"/>
        <end position="31"/>
    </location>
</feature>
<dbReference type="InterPro" id="IPR006214">
    <property type="entry name" value="Bax_inhibitor_1-related"/>
</dbReference>
<evidence type="ECO:0000313" key="6">
    <source>
        <dbReference type="Proteomes" id="UP000887566"/>
    </source>
</evidence>
<comment type="subcellular location">
    <subcellularLocation>
        <location evidence="1">Membrane</location>
        <topology evidence="1">Multi-pass membrane protein</topology>
    </subcellularLocation>
</comment>
<dbReference type="Pfam" id="PF01027">
    <property type="entry name" value="Bax1-I"/>
    <property type="match status" value="1"/>
</dbReference>
<dbReference type="PANTHER" id="PTHR23291">
    <property type="entry name" value="BAX INHIBITOR-RELATED"/>
    <property type="match status" value="1"/>
</dbReference>
<name>A0A914XA86_9BILA</name>
<feature type="transmembrane region" description="Helical" evidence="5">
    <location>
        <begin position="106"/>
        <end position="128"/>
    </location>
</feature>
<keyword evidence="4 5" id="KW-0472">Membrane</keyword>
<reference evidence="7" key="1">
    <citation type="submission" date="2022-11" db="UniProtKB">
        <authorList>
            <consortium name="WormBaseParasite"/>
        </authorList>
    </citation>
    <scope>IDENTIFICATION</scope>
</reference>
<evidence type="ECO:0000256" key="1">
    <source>
        <dbReference type="ARBA" id="ARBA00004141"/>
    </source>
</evidence>
<keyword evidence="3 5" id="KW-1133">Transmembrane helix</keyword>
<protein>
    <submittedName>
        <fullName evidence="7">Uncharacterized protein</fullName>
    </submittedName>
</protein>
<keyword evidence="2 5" id="KW-0812">Transmembrane</keyword>
<comment type="caution">
    <text evidence="5">Lacks conserved residue(s) required for the propagation of feature annotation.</text>
</comment>
<dbReference type="WBParaSite" id="PSAMB.scaffold670size44143.g7811.t1">
    <property type="protein sequence ID" value="PSAMB.scaffold670size44143.g7811.t1"/>
    <property type="gene ID" value="PSAMB.scaffold670size44143.g7811"/>
</dbReference>
<evidence type="ECO:0000256" key="3">
    <source>
        <dbReference type="ARBA" id="ARBA00022989"/>
    </source>
</evidence>
<proteinExistence type="inferred from homology"/>
<evidence type="ECO:0000313" key="7">
    <source>
        <dbReference type="WBParaSite" id="PSAMB.scaffold670size44143.g7811.t1"/>
    </source>
</evidence>
<feature type="transmembrane region" description="Helical" evidence="5">
    <location>
        <begin position="43"/>
        <end position="63"/>
    </location>
</feature>
<organism evidence="6 7">
    <name type="scientific">Plectus sambesii</name>
    <dbReference type="NCBI Taxonomy" id="2011161"/>
    <lineage>
        <taxon>Eukaryota</taxon>
        <taxon>Metazoa</taxon>
        <taxon>Ecdysozoa</taxon>
        <taxon>Nematoda</taxon>
        <taxon>Chromadorea</taxon>
        <taxon>Plectida</taxon>
        <taxon>Plectina</taxon>
        <taxon>Plectoidea</taxon>
        <taxon>Plectidae</taxon>
        <taxon>Plectus</taxon>
    </lineage>
</organism>